<accession>A0A5C4XIR9</accession>
<dbReference type="InterPro" id="IPR050483">
    <property type="entry name" value="CoA-transferase_III_domain"/>
</dbReference>
<dbReference type="Proteomes" id="UP000311605">
    <property type="component" value="Unassembled WGS sequence"/>
</dbReference>
<dbReference type="PANTHER" id="PTHR48207">
    <property type="entry name" value="SUCCINATE--HYDROXYMETHYLGLUTARATE COA-TRANSFERASE"/>
    <property type="match status" value="1"/>
</dbReference>
<evidence type="ECO:0000313" key="2">
    <source>
        <dbReference type="EMBL" id="TNM63405.1"/>
    </source>
</evidence>
<evidence type="ECO:0000313" key="3">
    <source>
        <dbReference type="Proteomes" id="UP000311605"/>
    </source>
</evidence>
<organism evidence="2 3">
    <name type="scientific">Aliirhizobium smilacinae</name>
    <dbReference type="NCBI Taxonomy" id="1395944"/>
    <lineage>
        <taxon>Bacteria</taxon>
        <taxon>Pseudomonadati</taxon>
        <taxon>Pseudomonadota</taxon>
        <taxon>Alphaproteobacteria</taxon>
        <taxon>Hyphomicrobiales</taxon>
        <taxon>Rhizobiaceae</taxon>
        <taxon>Aliirhizobium</taxon>
    </lineage>
</organism>
<dbReference type="AlphaFoldDB" id="A0A5C4XIR9"/>
<dbReference type="OrthoDB" id="9806585at2"/>
<dbReference type="SUPFAM" id="SSF89796">
    <property type="entry name" value="CoA-transferase family III (CaiB/BaiF)"/>
    <property type="match status" value="1"/>
</dbReference>
<dbReference type="Gene3D" id="3.30.1540.10">
    <property type="entry name" value="formyl-coa transferase, domain 3"/>
    <property type="match status" value="1"/>
</dbReference>
<gene>
    <name evidence="2" type="ORF">FHP24_11345</name>
</gene>
<sequence>MAGSMEIGMKVISFCHYLQGPACCQYLADMGADVIKIEPLKGAFERHWSGGNSWVTDVSAFSLAVNRNKRSIAIDVKSEEGLAIARDLIADADVLVENYRPGVLDRLGLGYEAVREINPAIIYASASGLGATGPAAKRPGQDLLMQARSGLIAATGGGEDGPSVVGAAVVDQHGGSLLAMGILGAYVRRLQTGEGARVESSLFAAAIDLQVEALTKYYAAPDRANRVKRGRNCGSWYHDAPYGLYTLTDARIVLSMNDAGKLAEALDSDDLRALRSIDRYAERDRYAAVMADILAKRSFFQVESVFNEHGVWFERVQSYEDLLEDPQAKHMGVFGEIDINGKTATLINHPLRYDGETPAMRRMPLYPGTDSRDIMTELGMSAERQDALIRMGVIGQAEPAELHHG</sequence>
<dbReference type="EMBL" id="VDMN01000002">
    <property type="protein sequence ID" value="TNM63405.1"/>
    <property type="molecule type" value="Genomic_DNA"/>
</dbReference>
<dbReference type="Pfam" id="PF02515">
    <property type="entry name" value="CoA_transf_3"/>
    <property type="match status" value="1"/>
</dbReference>
<dbReference type="InterPro" id="IPR003673">
    <property type="entry name" value="CoA-Trfase_fam_III"/>
</dbReference>
<comment type="caution">
    <text evidence="2">The sequence shown here is derived from an EMBL/GenBank/DDBJ whole genome shotgun (WGS) entry which is preliminary data.</text>
</comment>
<dbReference type="InterPro" id="IPR023606">
    <property type="entry name" value="CoA-Trfase_III_dom_1_sf"/>
</dbReference>
<dbReference type="GO" id="GO:0008410">
    <property type="term" value="F:CoA-transferase activity"/>
    <property type="evidence" value="ECO:0007669"/>
    <property type="project" value="TreeGrafter"/>
</dbReference>
<keyword evidence="3" id="KW-1185">Reference proteome</keyword>
<dbReference type="InterPro" id="IPR044855">
    <property type="entry name" value="CoA-Trfase_III_dom3_sf"/>
</dbReference>
<dbReference type="RefSeq" id="WP_139676934.1">
    <property type="nucleotide sequence ID" value="NZ_VDMN01000002.1"/>
</dbReference>
<name>A0A5C4XIR9_9HYPH</name>
<dbReference type="PANTHER" id="PTHR48207:SF4">
    <property type="entry name" value="BLL6097 PROTEIN"/>
    <property type="match status" value="1"/>
</dbReference>
<keyword evidence="1 2" id="KW-0808">Transferase</keyword>
<protein>
    <submittedName>
        <fullName evidence="2">CoA transferase</fullName>
    </submittedName>
</protein>
<evidence type="ECO:0000256" key="1">
    <source>
        <dbReference type="ARBA" id="ARBA00022679"/>
    </source>
</evidence>
<proteinExistence type="predicted"/>
<dbReference type="Gene3D" id="3.40.50.10540">
    <property type="entry name" value="Crotonobetainyl-coa:carnitine coa-transferase, domain 1"/>
    <property type="match status" value="1"/>
</dbReference>
<reference evidence="2 3" key="1">
    <citation type="submission" date="2019-06" db="EMBL/GenBank/DDBJ databases">
        <title>The draft genome of Rhizobium smilacinae PTYR-5.</title>
        <authorList>
            <person name="Liu L."/>
            <person name="Li L."/>
            <person name="Zhang X."/>
        </authorList>
    </citation>
    <scope>NUCLEOTIDE SEQUENCE [LARGE SCALE GENOMIC DNA]</scope>
    <source>
        <strain evidence="2 3">PTYR-5</strain>
    </source>
</reference>